<feature type="disulfide bond" evidence="11">
    <location>
        <begin position="406"/>
        <end position="467"/>
    </location>
</feature>
<dbReference type="FunFam" id="3.10.250.10:FF:000016">
    <property type="entry name" value="Scavenger receptor cysteine-rich protein type 12"/>
    <property type="match status" value="7"/>
</dbReference>
<feature type="disulfide bond" evidence="11">
    <location>
        <begin position="1548"/>
        <end position="1558"/>
    </location>
</feature>
<evidence type="ECO:0000256" key="6">
    <source>
        <dbReference type="ARBA" id="ARBA00022737"/>
    </source>
</evidence>
<dbReference type="PROSITE" id="PS50923">
    <property type="entry name" value="SUSHI"/>
    <property type="match status" value="2"/>
</dbReference>
<proteinExistence type="predicted"/>
<accession>A0A7M7NU51</accession>
<feature type="domain" description="SRCR" evidence="15">
    <location>
        <begin position="2343"/>
        <end position="2439"/>
    </location>
</feature>
<feature type="disulfide bond" evidence="11">
    <location>
        <begin position="1732"/>
        <end position="1793"/>
    </location>
</feature>
<feature type="disulfide bond" evidence="11">
    <location>
        <begin position="744"/>
        <end position="754"/>
    </location>
</feature>
<reference evidence="18" key="1">
    <citation type="submission" date="2015-02" db="EMBL/GenBank/DDBJ databases">
        <title>Genome sequencing for Strongylocentrotus purpuratus.</title>
        <authorList>
            <person name="Murali S."/>
            <person name="Liu Y."/>
            <person name="Vee V."/>
            <person name="English A."/>
            <person name="Wang M."/>
            <person name="Skinner E."/>
            <person name="Han Y."/>
            <person name="Muzny D.M."/>
            <person name="Worley K.C."/>
            <person name="Gibbs R.A."/>
        </authorList>
    </citation>
    <scope>NUCLEOTIDE SEQUENCE</scope>
</reference>
<feature type="disulfide bond" evidence="11">
    <location>
        <begin position="853"/>
        <end position="863"/>
    </location>
</feature>
<evidence type="ECO:0000256" key="5">
    <source>
        <dbReference type="ARBA" id="ARBA00022729"/>
    </source>
</evidence>
<keyword evidence="5" id="KW-0732">Signal</keyword>
<feature type="disulfide bond" evidence="11">
    <location>
        <begin position="947"/>
        <end position="1008"/>
    </location>
</feature>
<feature type="disulfide bond" evidence="11">
    <location>
        <begin position="1984"/>
        <end position="1994"/>
    </location>
</feature>
<feature type="disulfide bond" evidence="11">
    <location>
        <begin position="644"/>
        <end position="654"/>
    </location>
</feature>
<feature type="disulfide bond" evidence="11">
    <location>
        <begin position="2310"/>
        <end position="2320"/>
    </location>
</feature>
<evidence type="ECO:0000256" key="7">
    <source>
        <dbReference type="ARBA" id="ARBA00022989"/>
    </source>
</evidence>
<keyword evidence="4 14" id="KW-0812">Transmembrane</keyword>
<evidence type="ECO:0000259" key="16">
    <source>
        <dbReference type="PROSITE" id="PS50923"/>
    </source>
</evidence>
<feature type="disulfide bond" evidence="11">
    <location>
        <begin position="822"/>
        <end position="883"/>
    </location>
</feature>
<feature type="domain" description="SRCR" evidence="15">
    <location>
        <begin position="1472"/>
        <end position="1578"/>
    </location>
</feature>
<dbReference type="Gene3D" id="3.10.250.10">
    <property type="entry name" value="SRCR-like domain"/>
    <property type="match status" value="24"/>
</dbReference>
<dbReference type="GO" id="GO:0045217">
    <property type="term" value="P:cell-cell junction maintenance"/>
    <property type="evidence" value="ECO:0000318"/>
    <property type="project" value="GO_Central"/>
</dbReference>
<evidence type="ECO:0000256" key="12">
    <source>
        <dbReference type="PROSITE-ProRule" id="PRU00302"/>
    </source>
</evidence>
<feature type="domain" description="SRCR" evidence="15">
    <location>
        <begin position="2241"/>
        <end position="2340"/>
    </location>
</feature>
<feature type="disulfide bond" evidence="11">
    <location>
        <begin position="1843"/>
        <end position="1904"/>
    </location>
</feature>
<feature type="domain" description="SRCR" evidence="15">
    <location>
        <begin position="47"/>
        <end position="150"/>
    </location>
</feature>
<dbReference type="PROSITE" id="PS50287">
    <property type="entry name" value="SRCR_2"/>
    <property type="match status" value="24"/>
</dbReference>
<dbReference type="PANTHER" id="PTHR48071:SF18">
    <property type="entry name" value="DELETED IN MALIGNANT BRAIN TUMORS 1 PROTEIN-RELATED"/>
    <property type="match status" value="1"/>
</dbReference>
<feature type="domain" description="SRCR" evidence="15">
    <location>
        <begin position="1915"/>
        <end position="2015"/>
    </location>
</feature>
<feature type="transmembrane region" description="Helical" evidence="14">
    <location>
        <begin position="2790"/>
        <end position="2813"/>
    </location>
</feature>
<evidence type="ECO:0000256" key="10">
    <source>
        <dbReference type="ARBA" id="ARBA00023180"/>
    </source>
</evidence>
<feature type="disulfide bond" evidence="12">
    <location>
        <begin position="2717"/>
        <end position="2760"/>
    </location>
</feature>
<feature type="disulfide bond" evidence="11">
    <location>
        <begin position="1210"/>
        <end position="1220"/>
    </location>
</feature>
<feature type="disulfide bond" evidence="11">
    <location>
        <begin position="1095"/>
        <end position="1105"/>
    </location>
</feature>
<dbReference type="FunFam" id="3.10.250.10:FF:000005">
    <property type="entry name" value="Neurotrypsin isoform A"/>
    <property type="match status" value="1"/>
</dbReference>
<dbReference type="InterPro" id="IPR001190">
    <property type="entry name" value="SRCR"/>
</dbReference>
<dbReference type="EnsemblMetazoa" id="XM_030984751">
    <property type="protein sequence ID" value="XP_030840611"/>
    <property type="gene ID" value="LOC762517"/>
</dbReference>
<dbReference type="SUPFAM" id="SSF56487">
    <property type="entry name" value="SRCR-like"/>
    <property type="match status" value="24"/>
</dbReference>
<sequence length="2885" mass="306743">MVKYPSTFCSSGNDYEKMTSVIVVVSLAIVAFVHSCQGEAINPAGTVRLVDINSPFMGRVEILSEGRWGTVCDDDWDDVDASVVCREFGFAAGQAVSGGSMTIPDGNLLSPIYLDNVACNGTETTILDCDHNGLGIQNCGHIEDAGVICEAPIRLSNKYEGEVQIAINKTWTPLCSDNWAIRDAEVVCQTLGYGNSLGATSVVIEEEGFTFSYGNVNCTGGESKLFRCQINSTIADGVGAYACDSGRASTSCSLPVVLRNGTTPLEGRVEVVIGGKSRPICDDDWTEEDATVICRTLGFGEVVEVMTNNLDRFGPLSGDEDFMAHPQCTGEERTLSDCSFGIMNQVNCDGNLGVVGVSCGPPDISKAARLVNGNHIFEGRVEIQYNGQWGTVCDDSWDLEEAQVICSQLGLGTAAAAARNAIFGPGFLPIFLDDVQCNGTEPSLLDCASNGIHTHNCHHNEDAGVVCRPPIRLIDGGVANEGRLEISVKGQWGAVCFQDFNIANGHVACRQLGLGPAVSVSPASRYSNVTLNEMIFLSGVECLSDEAFLGQCQTSPLTGDGCPEQAAVKCALPLRLVNGTSAYGGFVQVLRDGVWGGICDSNWTMADANVVCRQLGMANAMSANATLTNGTEDIAITTPRSYRCDGTESTLTVCNGSPERDSCTQPVSVTCAPTVRLINGSNPYEGRVEVLVNGTWGTICDDLWDLTDAQVVCRQLGYGYARYFYSSSRFGPGTGPIVYDNVQCTGQEMLLSQCSNGGLNNHNCNHGEDAGVSCALTAESEESVRLVGGKTEYEGRVEIFWQGSWGTICDDSWDLSDAEVVCHELGFSGALEAKVRAAYGLGTGPIILDNVQCGGIEVTVFNCQHGGFGVHNCGHSEDAGVSCIPPDNTTTILTPTMTTNANGSTSGDVRLVGGLFPFEGRVEIFLNGEWGTVCDDLWDTQEGNIICRQLGFGPAIRAPQGANFGAGSGPIYLDNLACDGTEFSLFQCRHSGVGTHNCGHSEDAGVVCTDPAMPTSTPGNATDGEVRLVQGESIYEGRVEIYFDDAWGTVCDDMWDIQDAQVVCRQLGFGPAMDATPMAQFGRGTGAIMLDNVACQGSEEMLMQCTHSGVTVHNCGHSEDAGVRCSFNTTSAGELPEAGDLRLRNGENMYEGRVEVFHNSLWGTVCDDMWDMTEAGVVCKQLGFGPAISAYSSAHFGAGSGSIHFDNLACTGDEDRLEMCERATQMNCNHGEDAGVRCSEPADSGTNQTGVIGRGSVRLVGGSGPHEGRVEVYVTQWGTICDDMWDLRDGNVVCRNLGFFNATEAMTSSFRFGSGAGPILLDNVDCSGSETNIMDCPANPPGNHNCQHSEDAAVVCYTAGLGTNGSVSFISESANQGSGLVNISVNDRWGYICSDEWSIEDGMVVCRQMGLGYATRVYTAEVIAPVIAGVGGVQCNGSELNLLECRGAMLGACQSTNVGGVECSTTEANVGVRLFGSAEANPLEGRVEAFFNNTWMSVCGRGWTLNESDVVCHQLGFGPALNRAPGLLRPGSGLSVGPAPMLVTGVRCNASSINLLQCNYQVLQTPMETCATAEVVCQPQDTGVHLEIRLVGGSNALEGRVEIYMNGTWGTVCDDSWNLQSARVACRQLGYPHALEASGSSRFGPGTGPIHVDDIACTGTEQSLFECRFSSTHNCAHVEDAGVVCNQEEAATLIRLVEGSTDYEGRVEVIYNGIWGTICDDSWDLADATVACTQLGFGPALDAVQSAGFGQGSGPIHLDSVSCLGPELTIQSCSHNGVGVHNCNHGEDAGIRCSVPATSSPQVNVRLVDGGSPLEGRVEVLWDGEWGTVCDDEWGIEDARVVCRELGYTNAQMAHSGSVYPQGTGSIILDNVRCVGTEPSLLQCLNNGIKVHNCGHSEDAGASCSEEGPAVGTWVRLVDGSVPSEGRVEVYTEGRWGTVCDDSWDLNDAGVVCRALGFNAATEAGGRFGTASSTTPIYLDNLNCVGSEETLFECSHGGLSVHNCDHIEDAGVVCGFSVNTMANIRLVGTDSPFKGRVEVHHNNQWGTVCDDGWDLNDAQVVCRQLGYSNAVDYVSSAQFGRGTGSILLDDVGCTGNEETLLECSNRGVGSHNCGHSEDAGVICMPEVRLVNGSHPQEGRVEIMIGGQWGTICEEGWDINDGHTVCSHLGFGMMDNSSANLGGARFGPGVGPVHLTGVDCGAHNAYLFECAALLTMGNDPSCDHSRDVSVICTQRTAPEQHVRLVGGATPFKGRTEVFMDNSWGTICDDLWDTSDADVFCRQLGYIGATDAPRYAQFGRGFGPIHLDDVQCTGNETDILDCPRSTSEVTCTHREDAGASCTPEVRLVGGSNIYKGRVEIRVNNQWKGFCGDGWSLSNARVVCSQLKLGLVGQAPTGHMFGVPEGLYYHRPSCGGYERSLGICFMEAIDNCTTGYAGAVCSLPEEGTEIRLVGGANPYEGRVEIGLGGNWGTICSNSWDKTDANVICRQLGYATATSAIQGTSRYGTGTGPIYLDNVGCTGLEANIALCPSSGVEVHNCSHKNDAGIICSPPIRLVSGSSPYNGRVEVYRGGWGTVCDDNWDIQDAKVVCRMLGFGPARRVIDTSGMRQTYSTIYLDEVGCLGNETSLFNCPHNKIHDCTHAEDAGVECWELDLKCDLPHISRWSYISVTQVNYAQGEGLDISCIDGSASITLICGPGGHWEGPSITCLPPAVIDRQMCPLPSPPSGAIFNTAKTLFKPTETIMVYCDDNRPVSETVVLWKCLEDGSWFMRDVDCARTAGTRAGSRPRSFNIILLICILLAIIIVVIIIVAVVLIQRHRRRRLLALQPQGIDMENVNSKFSNVNYANPSYDPSGDDPPIQGGSEATGLPPPSPAEMQSFSDVKPLIT</sequence>
<feature type="disulfide bond" evidence="11">
    <location>
        <begin position="328"/>
        <end position="338"/>
    </location>
</feature>
<keyword evidence="3" id="KW-0964">Secreted</keyword>
<evidence type="ECO:0000256" key="9">
    <source>
        <dbReference type="ARBA" id="ARBA00023157"/>
    </source>
</evidence>
<feature type="domain" description="SRCR" evidence="15">
    <location>
        <begin position="153"/>
        <end position="253"/>
    </location>
</feature>
<feature type="disulfide bond" evidence="11">
    <location>
        <begin position="934"/>
        <end position="998"/>
    </location>
</feature>
<feature type="disulfide bond" evidence="11">
    <location>
        <begin position="809"/>
        <end position="873"/>
    </location>
</feature>
<feature type="disulfide bond" evidence="11">
    <location>
        <begin position="2199"/>
        <end position="2209"/>
    </location>
</feature>
<feature type="domain" description="SRCR" evidence="15">
    <location>
        <begin position="1588"/>
        <end position="1686"/>
    </location>
</feature>
<feature type="domain" description="Sushi" evidence="16">
    <location>
        <begin position="2652"/>
        <end position="2708"/>
    </location>
</feature>
<feature type="disulfide bond" evidence="11">
    <location>
        <begin position="978"/>
        <end position="988"/>
    </location>
</feature>
<feature type="disulfide bond" evidence="11">
    <location>
        <begin position="1874"/>
        <end position="1884"/>
    </location>
</feature>
<feature type="domain" description="SRCR" evidence="15">
    <location>
        <begin position="471"/>
        <end position="571"/>
    </location>
</feature>
<dbReference type="PANTHER" id="PTHR48071">
    <property type="entry name" value="SRCR DOMAIN-CONTAINING PROTEIN"/>
    <property type="match status" value="1"/>
</dbReference>
<dbReference type="KEGG" id="spu:762517"/>
<evidence type="ECO:0000256" key="11">
    <source>
        <dbReference type="PROSITE-ProRule" id="PRU00196"/>
    </source>
</evidence>
<evidence type="ECO:0000256" key="1">
    <source>
        <dbReference type="ARBA" id="ARBA00004167"/>
    </source>
</evidence>
<evidence type="ECO:0000256" key="3">
    <source>
        <dbReference type="ARBA" id="ARBA00022525"/>
    </source>
</evidence>
<feature type="domain" description="SRCR" evidence="15">
    <location>
        <begin position="784"/>
        <end position="884"/>
    </location>
</feature>
<evidence type="ECO:0000256" key="2">
    <source>
        <dbReference type="ARBA" id="ARBA00004613"/>
    </source>
</evidence>
<keyword evidence="18" id="KW-1185">Reference proteome</keyword>
<feature type="disulfide bond" evidence="11">
    <location>
        <begin position="1719"/>
        <end position="1783"/>
    </location>
</feature>
<comment type="caution">
    <text evidence="11">Lacks conserved residue(s) required for the propagation of feature annotation.</text>
</comment>
<feature type="disulfide bond" evidence="11">
    <location>
        <begin position="2517"/>
        <end position="2527"/>
    </location>
</feature>
<feature type="disulfide bond" evidence="11">
    <location>
        <begin position="599"/>
        <end position="663"/>
    </location>
</feature>
<dbReference type="SMART" id="SM00202">
    <property type="entry name" value="SR"/>
    <property type="match status" value="24"/>
</dbReference>
<dbReference type="OMA" id="WDERDAN"/>
<feature type="domain" description="SRCR" evidence="15">
    <location>
        <begin position="368"/>
        <end position="468"/>
    </location>
</feature>
<keyword evidence="6" id="KW-0677">Repeat</keyword>
<feature type="disulfide bond" evidence="11">
    <location>
        <begin position="1830"/>
        <end position="1894"/>
    </location>
</feature>
<feature type="disulfide bond" evidence="11">
    <location>
        <begin position="1953"/>
        <end position="2014"/>
    </location>
</feature>
<organism evidence="17 18">
    <name type="scientific">Strongylocentrotus purpuratus</name>
    <name type="common">Purple sea urchin</name>
    <dbReference type="NCBI Taxonomy" id="7668"/>
    <lineage>
        <taxon>Eukaryota</taxon>
        <taxon>Metazoa</taxon>
        <taxon>Echinodermata</taxon>
        <taxon>Eleutherozoa</taxon>
        <taxon>Echinozoa</taxon>
        <taxon>Echinoidea</taxon>
        <taxon>Euechinoidea</taxon>
        <taxon>Echinacea</taxon>
        <taxon>Camarodonta</taxon>
        <taxon>Echinidea</taxon>
        <taxon>Strongylocentrotidae</taxon>
        <taxon>Strongylocentrotus</taxon>
    </lineage>
</organism>
<feature type="disulfide bond" evidence="11">
    <location>
        <begin position="1326"/>
        <end position="1336"/>
    </location>
</feature>
<feature type="disulfide bond" evidence="11">
    <location>
        <begin position="2093"/>
        <end position="2103"/>
    </location>
</feature>
<dbReference type="InterPro" id="IPR000436">
    <property type="entry name" value="Sushi_SCR_CCP_dom"/>
</dbReference>
<feature type="domain" description="SRCR" evidence="15">
    <location>
        <begin position="1026"/>
        <end position="1126"/>
    </location>
</feature>
<feature type="domain" description="SRCR" evidence="15">
    <location>
        <begin position="2447"/>
        <end position="2548"/>
    </location>
</feature>
<dbReference type="PRINTS" id="PR00258">
    <property type="entry name" value="SPERACTRCPTR"/>
</dbReference>
<dbReference type="GeneID" id="762517"/>
<feature type="disulfide bond" evidence="11">
    <location>
        <begin position="2049"/>
        <end position="2113"/>
    </location>
</feature>
<evidence type="ECO:0000313" key="17">
    <source>
        <dbReference type="EnsemblMetazoa" id="XP_030840611"/>
    </source>
</evidence>
<feature type="disulfide bond" evidence="11">
    <location>
        <begin position="542"/>
        <end position="552"/>
    </location>
</feature>
<feature type="domain" description="SRCR" evidence="15">
    <location>
        <begin position="2551"/>
        <end position="2648"/>
    </location>
</feature>
<feature type="disulfide bond" evidence="11">
    <location>
        <begin position="2619"/>
        <end position="2629"/>
    </location>
</feature>
<evidence type="ECO:0000256" key="8">
    <source>
        <dbReference type="ARBA" id="ARBA00023136"/>
    </source>
</evidence>
<dbReference type="GO" id="GO:0016020">
    <property type="term" value="C:membrane"/>
    <property type="evidence" value="ECO:0000318"/>
    <property type="project" value="GO_Central"/>
</dbReference>
<evidence type="ECO:0000256" key="13">
    <source>
        <dbReference type="SAM" id="MobiDB-lite"/>
    </source>
</evidence>
<evidence type="ECO:0000256" key="4">
    <source>
        <dbReference type="ARBA" id="ARBA00022692"/>
    </source>
</evidence>
<feature type="disulfide bond" evidence="11">
    <location>
        <begin position="1940"/>
        <end position="2004"/>
    </location>
</feature>
<feature type="domain" description="SRCR" evidence="15">
    <location>
        <begin position="256"/>
        <end position="360"/>
    </location>
</feature>
<feature type="disulfide bond" evidence="11">
    <location>
        <begin position="1051"/>
        <end position="1115"/>
    </location>
</feature>
<dbReference type="Proteomes" id="UP000007110">
    <property type="component" value="Unassembled WGS sequence"/>
</dbReference>
<dbReference type="FunFam" id="3.10.250.10:FF:000032">
    <property type="entry name" value="Si:dkey-14d8.20"/>
    <property type="match status" value="1"/>
</dbReference>
<feature type="domain" description="SRCR" evidence="15">
    <location>
        <begin position="2127"/>
        <end position="2232"/>
    </location>
</feature>
<feature type="disulfide bond" evidence="11">
    <location>
        <begin position="1435"/>
        <end position="1445"/>
    </location>
</feature>
<keyword evidence="7 14" id="KW-1133">Transmembrane helix</keyword>
<dbReference type="RefSeq" id="XP_030840611.1">
    <property type="nucleotide sequence ID" value="XM_030984751.1"/>
</dbReference>
<feature type="domain" description="Sushi" evidence="16">
    <location>
        <begin position="2715"/>
        <end position="2775"/>
    </location>
</feature>
<evidence type="ECO:0000313" key="18">
    <source>
        <dbReference type="Proteomes" id="UP000007110"/>
    </source>
</evidence>
<feature type="disulfide bond" evidence="11">
    <location>
        <begin position="393"/>
        <end position="457"/>
    </location>
</feature>
<dbReference type="InParanoid" id="A0A7M7NU51"/>
<dbReference type="Pfam" id="PF00530">
    <property type="entry name" value="SRCR"/>
    <property type="match status" value="24"/>
</dbReference>
<feature type="disulfide bond" evidence="11">
    <location>
        <begin position="1763"/>
        <end position="1773"/>
    </location>
</feature>
<reference evidence="17" key="2">
    <citation type="submission" date="2021-01" db="UniProtKB">
        <authorList>
            <consortium name="EnsemblMetazoa"/>
        </authorList>
    </citation>
    <scope>IDENTIFICATION</scope>
</reference>
<dbReference type="OrthoDB" id="10082776at2759"/>
<dbReference type="InterPro" id="IPR036772">
    <property type="entry name" value="SRCR-like_dom_sf"/>
</dbReference>
<feature type="disulfide bond" evidence="11">
    <location>
        <begin position="218"/>
        <end position="228"/>
    </location>
</feature>
<keyword evidence="10" id="KW-0325">Glycoprotein</keyword>
<feature type="disulfide bond" evidence="11">
    <location>
        <begin position="437"/>
        <end position="447"/>
    </location>
</feature>
<keyword evidence="8 14" id="KW-0472">Membrane</keyword>
<feature type="domain" description="SRCR" evidence="15">
    <location>
        <begin position="1141"/>
        <end position="1239"/>
    </location>
</feature>
<feature type="disulfide bond" evidence="11">
    <location>
        <begin position="1064"/>
        <end position="1125"/>
    </location>
</feature>
<feature type="disulfide bond" evidence="11">
    <location>
        <begin position="1657"/>
        <end position="1667"/>
    </location>
</feature>
<dbReference type="FunFam" id="3.10.250.10:FF:000006">
    <property type="entry name" value="neurotrypsin isoform X2"/>
    <property type="match status" value="6"/>
</dbReference>
<feature type="disulfide bond" evidence="11">
    <location>
        <begin position="713"/>
        <end position="774"/>
    </location>
</feature>
<evidence type="ECO:0000259" key="15">
    <source>
        <dbReference type="PROSITE" id="PS50287"/>
    </source>
</evidence>
<dbReference type="PROSITE" id="PS00420">
    <property type="entry name" value="SRCR_1"/>
    <property type="match status" value="13"/>
</dbReference>
<comment type="subcellular location">
    <subcellularLocation>
        <location evidence="1">Membrane</location>
        <topology evidence="1">Single-pass membrane protein</topology>
    </subcellularLocation>
    <subcellularLocation>
        <location evidence="2">Secreted</location>
    </subcellularLocation>
</comment>
<feature type="domain" description="SRCR" evidence="15">
    <location>
        <begin position="574"/>
        <end position="672"/>
    </location>
</feature>
<feature type="domain" description="SRCR" evidence="15">
    <location>
        <begin position="1694"/>
        <end position="1794"/>
    </location>
</feature>
<feature type="disulfide bond" evidence="11">
    <location>
        <begin position="2411"/>
        <end position="2421"/>
    </location>
</feature>
<evidence type="ECO:0008006" key="19">
    <source>
        <dbReference type="Google" id="ProtNLM"/>
    </source>
</evidence>
<dbReference type="GO" id="GO:0005576">
    <property type="term" value="C:extracellular region"/>
    <property type="evidence" value="ECO:0007669"/>
    <property type="project" value="UniProtKB-SubCell"/>
</dbReference>
<feature type="domain" description="SRCR" evidence="15">
    <location>
        <begin position="675"/>
        <end position="775"/>
    </location>
</feature>
<protein>
    <recommendedName>
        <fullName evidence="19">Deleted in malignant brain tumors 1 protein-like</fullName>
    </recommendedName>
</protein>
<keyword evidence="9 11" id="KW-1015">Disulfide bond</keyword>
<feature type="disulfide bond" evidence="11">
    <location>
        <begin position="2062"/>
        <end position="2123"/>
    </location>
</feature>
<feature type="disulfide bond" evidence="11">
    <location>
        <begin position="509"/>
        <end position="570"/>
    </location>
</feature>
<feature type="domain" description="SRCR" evidence="15">
    <location>
        <begin position="1367"/>
        <end position="1464"/>
    </location>
</feature>
<dbReference type="FunFam" id="3.10.250.10:FF:000011">
    <property type="entry name" value="Scavenger receptor class A member 5"/>
    <property type="match status" value="4"/>
</dbReference>
<name>A0A7M7NU51_STRPU</name>
<keyword evidence="12" id="KW-0768">Sushi</keyword>
<feature type="disulfide bond" evidence="11">
    <location>
        <begin position="700"/>
        <end position="764"/>
    </location>
</feature>
<feature type="domain" description="SRCR" evidence="15">
    <location>
        <begin position="1805"/>
        <end position="1905"/>
    </location>
</feature>
<feature type="domain" description="SRCR" evidence="15">
    <location>
        <begin position="2024"/>
        <end position="2124"/>
    </location>
</feature>
<feature type="disulfide bond" evidence="11">
    <location>
        <begin position="119"/>
        <end position="129"/>
    </location>
</feature>
<dbReference type="FunFam" id="3.10.250.10:FF:000001">
    <property type="entry name" value="Lysyl oxidase 4 isoform X1"/>
    <property type="match status" value="5"/>
</dbReference>
<feature type="domain" description="SRCR" evidence="15">
    <location>
        <begin position="909"/>
        <end position="1009"/>
    </location>
</feature>
<feature type="region of interest" description="Disordered" evidence="13">
    <location>
        <begin position="2845"/>
        <end position="2885"/>
    </location>
</feature>
<evidence type="ECO:0000256" key="14">
    <source>
        <dbReference type="SAM" id="Phobius"/>
    </source>
</evidence>
<feature type="domain" description="SRCR" evidence="15">
    <location>
        <begin position="1257"/>
        <end position="1357"/>
    </location>
</feature>